<evidence type="ECO:0000313" key="2">
    <source>
        <dbReference type="Proteomes" id="UP000324550"/>
    </source>
</evidence>
<organism evidence="1 2">
    <name type="scientific">Formosa maritima</name>
    <dbReference type="NCBI Taxonomy" id="2592046"/>
    <lineage>
        <taxon>Bacteria</taxon>
        <taxon>Pseudomonadati</taxon>
        <taxon>Bacteroidota</taxon>
        <taxon>Flavobacteriia</taxon>
        <taxon>Flavobacteriales</taxon>
        <taxon>Flavobacteriaceae</taxon>
        <taxon>Formosa</taxon>
    </lineage>
</organism>
<accession>A0A5D0GH56</accession>
<proteinExistence type="predicted"/>
<protein>
    <submittedName>
        <fullName evidence="1">Uncharacterized protein</fullName>
    </submittedName>
</protein>
<evidence type="ECO:0000313" key="1">
    <source>
        <dbReference type="EMBL" id="TYA58264.1"/>
    </source>
</evidence>
<sequence>MIRAKILFIEQAIVSNSAENTELLDAIKNVRNLLDQIDFNSEIVPLESAKSLCKLLESLKNEPLSSQEMLLAKKLVKFK</sequence>
<gene>
    <name evidence="1" type="ORF">FVF61_03555</name>
</gene>
<dbReference type="RefSeq" id="WP_148453421.1">
    <property type="nucleotide sequence ID" value="NZ_VSFC01000019.1"/>
</dbReference>
<comment type="caution">
    <text evidence="1">The sequence shown here is derived from an EMBL/GenBank/DDBJ whole genome shotgun (WGS) entry which is preliminary data.</text>
</comment>
<dbReference type="EMBL" id="VSFC01000019">
    <property type="protein sequence ID" value="TYA58264.1"/>
    <property type="molecule type" value="Genomic_DNA"/>
</dbReference>
<dbReference type="AlphaFoldDB" id="A0A5D0GH56"/>
<keyword evidence="2" id="KW-1185">Reference proteome</keyword>
<reference evidence="1 2" key="1">
    <citation type="submission" date="2019-08" db="EMBL/GenBank/DDBJ databases">
        <title>Formosa sediminis sp. nov., isolated from marine sediment.</title>
        <authorList>
            <person name="Cao W.R."/>
        </authorList>
    </citation>
    <scope>NUCLEOTIDE SEQUENCE [LARGE SCALE GENOMIC DNA]</scope>
    <source>
        <strain evidence="1 2">1494</strain>
    </source>
</reference>
<dbReference type="OrthoDB" id="1451836at2"/>
<name>A0A5D0GH56_9FLAO</name>
<dbReference type="Proteomes" id="UP000324550">
    <property type="component" value="Unassembled WGS sequence"/>
</dbReference>